<sequence length="299" mass="31538">MSGVSSVEELRAPGPRGTPPLLARLVDDAALFPPGDAPMADAVRHHLDSRSENWAGMIGLFLCPASRLPELITELIKAKPAKPVGLSLVIDTGLGGVPKAVSIVESRSELLALRMVEMPAPSDVDDVWLERVSEFVPEDVIRVVEPRRPGTTNGTISHEEWLASVRRVADHGSWPKLRCGGMTSDAFPGINEVADFLAVSSSAGVPFKATAGLHNAIRHVDENTGFQHHGFLNLLVATARTLSGGDARAALASEDPQALAEEAGNLSEAAAHAVRGVFASYGSCSLTEPVEDLKGLGLL</sequence>
<proteinExistence type="predicted"/>
<evidence type="ECO:0000313" key="2">
    <source>
        <dbReference type="Proteomes" id="UP000183376"/>
    </source>
</evidence>
<name>A0A1H0A5E8_ALLAB</name>
<keyword evidence="2" id="KW-1185">Reference proteome</keyword>
<gene>
    <name evidence="1" type="ORF">SAMN04489726_5895</name>
</gene>
<dbReference type="Proteomes" id="UP000183376">
    <property type="component" value="Chromosome I"/>
</dbReference>
<dbReference type="AlphaFoldDB" id="A0A1H0A5E8"/>
<evidence type="ECO:0000313" key="1">
    <source>
        <dbReference type="EMBL" id="SDN28879.1"/>
    </source>
</evidence>
<reference evidence="1 2" key="1">
    <citation type="submission" date="2016-10" db="EMBL/GenBank/DDBJ databases">
        <authorList>
            <person name="de Groot N.N."/>
        </authorList>
    </citation>
    <scope>NUCLEOTIDE SEQUENCE [LARGE SCALE GENOMIC DNA]</scope>
    <source>
        <strain evidence="1 2">DSM 44149</strain>
    </source>
</reference>
<dbReference type="eggNOG" id="COG0124">
    <property type="taxonomic scope" value="Bacteria"/>
</dbReference>
<organism evidence="1 2">
    <name type="scientific">Allokutzneria albata</name>
    <name type="common">Kibdelosporangium albatum</name>
    <dbReference type="NCBI Taxonomy" id="211114"/>
    <lineage>
        <taxon>Bacteria</taxon>
        <taxon>Bacillati</taxon>
        <taxon>Actinomycetota</taxon>
        <taxon>Actinomycetes</taxon>
        <taxon>Pseudonocardiales</taxon>
        <taxon>Pseudonocardiaceae</taxon>
        <taxon>Allokutzneria</taxon>
    </lineage>
</organism>
<dbReference type="STRING" id="211114.SAMN04489726_5895"/>
<dbReference type="EMBL" id="LT629701">
    <property type="protein sequence ID" value="SDN28879.1"/>
    <property type="molecule type" value="Genomic_DNA"/>
</dbReference>
<accession>A0A1H0A5E8</accession>
<protein>
    <submittedName>
        <fullName evidence="1">Uncharacterized protein</fullName>
    </submittedName>
</protein>